<dbReference type="PANTHER" id="PTHR21562:SF93">
    <property type="entry name" value="PECTIN ACETYLESTERASE 8"/>
    <property type="match status" value="1"/>
</dbReference>
<dbReference type="Proteomes" id="UP001152523">
    <property type="component" value="Unassembled WGS sequence"/>
</dbReference>
<comment type="similarity">
    <text evidence="3 6">Belongs to the pectinacetylesterase family.</text>
</comment>
<dbReference type="InterPro" id="IPR004963">
    <property type="entry name" value="PAE/NOTUM"/>
</dbReference>
<comment type="caution">
    <text evidence="7">The sequence shown here is derived from an EMBL/GenBank/DDBJ whole genome shotgun (WGS) entry which is preliminary data.</text>
</comment>
<dbReference type="EMBL" id="CAMAPF010000934">
    <property type="protein sequence ID" value="CAH9124462.1"/>
    <property type="molecule type" value="Genomic_DNA"/>
</dbReference>
<keyword evidence="8" id="KW-1185">Reference proteome</keyword>
<organism evidence="7 8">
    <name type="scientific">Cuscuta epithymum</name>
    <dbReference type="NCBI Taxonomy" id="186058"/>
    <lineage>
        <taxon>Eukaryota</taxon>
        <taxon>Viridiplantae</taxon>
        <taxon>Streptophyta</taxon>
        <taxon>Embryophyta</taxon>
        <taxon>Tracheophyta</taxon>
        <taxon>Spermatophyta</taxon>
        <taxon>Magnoliopsida</taxon>
        <taxon>eudicotyledons</taxon>
        <taxon>Gunneridae</taxon>
        <taxon>Pentapetalae</taxon>
        <taxon>asterids</taxon>
        <taxon>lamiids</taxon>
        <taxon>Solanales</taxon>
        <taxon>Convolvulaceae</taxon>
        <taxon>Cuscuteae</taxon>
        <taxon>Cuscuta</taxon>
        <taxon>Cuscuta subgen. Cuscuta</taxon>
    </lineage>
</organism>
<dbReference type="AlphaFoldDB" id="A0AAV0EKT2"/>
<gene>
    <name evidence="7" type="ORF">CEPIT_LOCUS26001</name>
</gene>
<comment type="subcellular location">
    <subcellularLocation>
        <location evidence="2 6">Secreted</location>
        <location evidence="2 6">Cell wall</location>
    </subcellularLocation>
</comment>
<dbReference type="PANTHER" id="PTHR21562">
    <property type="entry name" value="NOTUM-RELATED"/>
    <property type="match status" value="1"/>
</dbReference>
<dbReference type="Pfam" id="PF03283">
    <property type="entry name" value="PAE"/>
    <property type="match status" value="1"/>
</dbReference>
<evidence type="ECO:0000256" key="2">
    <source>
        <dbReference type="ARBA" id="ARBA00004191"/>
    </source>
</evidence>
<feature type="non-terminal residue" evidence="7">
    <location>
        <position position="123"/>
    </location>
</feature>
<proteinExistence type="inferred from homology"/>
<name>A0AAV0EKT2_9ASTE</name>
<keyword evidence="5 6" id="KW-0961">Cell wall biogenesis/degradation</keyword>
<dbReference type="EC" id="3.1.1.-" evidence="6"/>
<comment type="function">
    <text evidence="1 6">Hydrolyzes acetyl esters in homogalacturonan regions of pectin. In type I primary cell wall, galacturonic acid residues of pectin can be acetylated at the O-2 and O-3 positions. Decreasing the degree of acetylation of pectin gels in vitro alters their physical properties.</text>
</comment>
<reference evidence="7" key="1">
    <citation type="submission" date="2022-07" db="EMBL/GenBank/DDBJ databases">
        <authorList>
            <person name="Macas J."/>
            <person name="Novak P."/>
            <person name="Neumann P."/>
        </authorList>
    </citation>
    <scope>NUCLEOTIDE SEQUENCE</scope>
</reference>
<keyword evidence="6" id="KW-0378">Hydrolase</keyword>
<dbReference type="GO" id="GO:0071555">
    <property type="term" value="P:cell wall organization"/>
    <property type="evidence" value="ECO:0007669"/>
    <property type="project" value="UniProtKB-KW"/>
</dbReference>
<dbReference type="GO" id="GO:0009505">
    <property type="term" value="C:plant-type cell wall"/>
    <property type="evidence" value="ECO:0007669"/>
    <property type="project" value="TreeGrafter"/>
</dbReference>
<protein>
    <recommendedName>
        <fullName evidence="6">Pectin acetylesterase</fullName>
        <ecNumber evidence="6">3.1.1.-</ecNumber>
    </recommendedName>
</protein>
<evidence type="ECO:0000256" key="4">
    <source>
        <dbReference type="ARBA" id="ARBA00022512"/>
    </source>
</evidence>
<evidence type="ECO:0000256" key="1">
    <source>
        <dbReference type="ARBA" id="ARBA00003534"/>
    </source>
</evidence>
<evidence type="ECO:0000256" key="5">
    <source>
        <dbReference type="ARBA" id="ARBA00023316"/>
    </source>
</evidence>
<keyword evidence="4 6" id="KW-0134">Cell wall</keyword>
<evidence type="ECO:0000313" key="7">
    <source>
        <dbReference type="EMBL" id="CAH9124462.1"/>
    </source>
</evidence>
<evidence type="ECO:0000256" key="3">
    <source>
        <dbReference type="ARBA" id="ARBA00005784"/>
    </source>
</evidence>
<keyword evidence="6" id="KW-0964">Secreted</keyword>
<evidence type="ECO:0000313" key="8">
    <source>
        <dbReference type="Proteomes" id="UP001152523"/>
    </source>
</evidence>
<dbReference type="GO" id="GO:0052793">
    <property type="term" value="F:pectin acetylesterase activity"/>
    <property type="evidence" value="ECO:0007669"/>
    <property type="project" value="TreeGrafter"/>
</dbReference>
<evidence type="ECO:0000256" key="6">
    <source>
        <dbReference type="RuleBase" id="RU363114"/>
    </source>
</evidence>
<sequence length="123" mass="14032">MSAFDTVQVTWTFAGNDTIKKCLTDFMNCSSDIIKTLQDLRLEFFSVLPNLGNPTSRGILITSPTTHEQLSNYRWNTDMVVDGSNEKISELFGDWYFDQKGVRIIDKYPCPYNCSINDTKANN</sequence>
<accession>A0AAV0EKT2</accession>